<organism evidence="6 7">
    <name type="scientific">Zizania palustris</name>
    <name type="common">Northern wild rice</name>
    <dbReference type="NCBI Taxonomy" id="103762"/>
    <lineage>
        <taxon>Eukaryota</taxon>
        <taxon>Viridiplantae</taxon>
        <taxon>Streptophyta</taxon>
        <taxon>Embryophyta</taxon>
        <taxon>Tracheophyta</taxon>
        <taxon>Spermatophyta</taxon>
        <taxon>Magnoliopsida</taxon>
        <taxon>Liliopsida</taxon>
        <taxon>Poales</taxon>
        <taxon>Poaceae</taxon>
        <taxon>BOP clade</taxon>
        <taxon>Oryzoideae</taxon>
        <taxon>Oryzeae</taxon>
        <taxon>Zizaniinae</taxon>
        <taxon>Zizania</taxon>
    </lineage>
</organism>
<name>A0A8J5SN84_ZIZPA</name>
<dbReference type="Pfam" id="PF03790">
    <property type="entry name" value="KNOX1"/>
    <property type="match status" value="1"/>
</dbReference>
<dbReference type="InterPro" id="IPR005540">
    <property type="entry name" value="KNOX1"/>
</dbReference>
<dbReference type="SMART" id="SM01256">
    <property type="entry name" value="KNOX2"/>
    <property type="match status" value="1"/>
</dbReference>
<dbReference type="GO" id="GO:0003677">
    <property type="term" value="F:DNA binding"/>
    <property type="evidence" value="ECO:0007669"/>
    <property type="project" value="InterPro"/>
</dbReference>
<dbReference type="InterPro" id="IPR005541">
    <property type="entry name" value="KNOX2"/>
</dbReference>
<dbReference type="AlphaFoldDB" id="A0A8J5SN84"/>
<evidence type="ECO:0000256" key="3">
    <source>
        <dbReference type="SAM" id="MobiDB-lite"/>
    </source>
</evidence>
<protein>
    <recommendedName>
        <fullName evidence="8">KNOX1 domain-containing protein</fullName>
    </recommendedName>
</protein>
<keyword evidence="7" id="KW-1185">Reference proteome</keyword>
<evidence type="ECO:0000313" key="6">
    <source>
        <dbReference type="EMBL" id="KAG8058299.1"/>
    </source>
</evidence>
<dbReference type="SMART" id="SM01255">
    <property type="entry name" value="KNOX1"/>
    <property type="match status" value="1"/>
</dbReference>
<evidence type="ECO:0000259" key="5">
    <source>
        <dbReference type="SMART" id="SM01256"/>
    </source>
</evidence>
<dbReference type="Pfam" id="PF03791">
    <property type="entry name" value="KNOX2"/>
    <property type="match status" value="1"/>
</dbReference>
<comment type="caution">
    <text evidence="6">The sequence shown here is derived from an EMBL/GenBank/DDBJ whole genome shotgun (WGS) entry which is preliminary data.</text>
</comment>
<gene>
    <name evidence="6" type="ORF">GUJ93_ZPchr0002g24228</name>
</gene>
<feature type="domain" description="KNOX2" evidence="5">
    <location>
        <begin position="90"/>
        <end position="145"/>
    </location>
</feature>
<keyword evidence="2" id="KW-0539">Nucleus</keyword>
<feature type="compositionally biased region" description="Polar residues" evidence="3">
    <location>
        <begin position="15"/>
        <end position="26"/>
    </location>
</feature>
<evidence type="ECO:0008006" key="8">
    <source>
        <dbReference type="Google" id="ProtNLM"/>
    </source>
</evidence>
<reference evidence="6" key="2">
    <citation type="submission" date="2021-02" db="EMBL/GenBank/DDBJ databases">
        <authorList>
            <person name="Kimball J.A."/>
            <person name="Haas M.W."/>
            <person name="Macchietto M."/>
            <person name="Kono T."/>
            <person name="Duquette J."/>
            <person name="Shao M."/>
        </authorList>
    </citation>
    <scope>NUCLEOTIDE SEQUENCE</scope>
    <source>
        <tissue evidence="6">Fresh leaf tissue</tissue>
    </source>
</reference>
<feature type="region of interest" description="Disordered" evidence="3">
    <location>
        <begin position="1"/>
        <end position="38"/>
    </location>
</feature>
<evidence type="ECO:0000256" key="1">
    <source>
        <dbReference type="ARBA" id="ARBA00004123"/>
    </source>
</evidence>
<comment type="subcellular location">
    <subcellularLocation>
        <location evidence="1">Nucleus</location>
    </subcellularLocation>
</comment>
<sequence>MAFHYPDHGLGMDPSASSPNPSFSQGSAGGGGGGGEREKAAVAAHPLYERLLEAHVACLRVATPVDQLPRIDAQIAARPPSLAAASAAAAAGGPSGGEELDLFMTHYVLLLCSFKEQLQQHVRVHAMEAVMGCWELEQSLQSLTDITEGT</sequence>
<feature type="domain" description="KNOX1" evidence="4">
    <location>
        <begin position="36"/>
        <end position="80"/>
    </location>
</feature>
<dbReference type="EMBL" id="JAAALK010000287">
    <property type="protein sequence ID" value="KAG8058299.1"/>
    <property type="molecule type" value="Genomic_DNA"/>
</dbReference>
<proteinExistence type="predicted"/>
<dbReference type="OrthoDB" id="779405at2759"/>
<evidence type="ECO:0000313" key="7">
    <source>
        <dbReference type="Proteomes" id="UP000729402"/>
    </source>
</evidence>
<accession>A0A8J5SN84</accession>
<evidence type="ECO:0000256" key="2">
    <source>
        <dbReference type="ARBA" id="ARBA00023242"/>
    </source>
</evidence>
<evidence type="ECO:0000259" key="4">
    <source>
        <dbReference type="SMART" id="SM01255"/>
    </source>
</evidence>
<dbReference type="Proteomes" id="UP000729402">
    <property type="component" value="Unassembled WGS sequence"/>
</dbReference>
<dbReference type="GO" id="GO:0005634">
    <property type="term" value="C:nucleus"/>
    <property type="evidence" value="ECO:0007669"/>
    <property type="project" value="UniProtKB-SubCell"/>
</dbReference>
<reference evidence="6" key="1">
    <citation type="journal article" date="2021" name="bioRxiv">
        <title>Whole Genome Assembly and Annotation of Northern Wild Rice, Zizania palustris L., Supports a Whole Genome Duplication in the Zizania Genus.</title>
        <authorList>
            <person name="Haas M."/>
            <person name="Kono T."/>
            <person name="Macchietto M."/>
            <person name="Millas R."/>
            <person name="McGilp L."/>
            <person name="Shao M."/>
            <person name="Duquette J."/>
            <person name="Hirsch C.N."/>
            <person name="Kimball J."/>
        </authorList>
    </citation>
    <scope>NUCLEOTIDE SEQUENCE</scope>
    <source>
        <tissue evidence="6">Fresh leaf tissue</tissue>
    </source>
</reference>